<keyword evidence="3" id="KW-1185">Reference proteome</keyword>
<dbReference type="InterPro" id="IPR011333">
    <property type="entry name" value="SKP1/BTB/POZ_sf"/>
</dbReference>
<evidence type="ECO:0000313" key="4">
    <source>
        <dbReference type="WBParaSite" id="Gr19_v10_g10195.t1"/>
    </source>
</evidence>
<sequence length="372" mass="42991">MSAGYRTFGTVEIWHTDIWHIEHLAHGHLAHWTFGTRTFGTLDIWHTDIWHIEHFAHGHLEHWTFRTRTFGTLDILHTNNKYKRSSEIVFRMPNFKQFIAGRRPKEVLIDAVEYINGLPWKITIKHVDAAYVGFFVKCCGDERTWPGVVRGELDTFHIYTANCCSWGYKQFVKIEELMDPKNGLYDEKEDAVTFKAEIVAEEPNGMAAVRLEDALLVNGEAVHVNKYLLAGYSKYFRTLFFGENAEEKPKVQIDEVPDAVANFKLLIATIESQRVELNDECVEGILQLANRFLLGSIENRCVDFLLTKSKKTAICKFRMAHQFGIIGMKKKILAEMTNADFAGQNYFNNFTEMNKLGDGEIKELRECHQKIF</sequence>
<dbReference type="PROSITE" id="PS50097">
    <property type="entry name" value="BTB"/>
    <property type="match status" value="1"/>
</dbReference>
<dbReference type="SUPFAM" id="SSF54695">
    <property type="entry name" value="POZ domain"/>
    <property type="match status" value="1"/>
</dbReference>
<proteinExistence type="predicted"/>
<dbReference type="SUPFAM" id="SSF49599">
    <property type="entry name" value="TRAF domain-like"/>
    <property type="match status" value="1"/>
</dbReference>
<evidence type="ECO:0000259" key="1">
    <source>
        <dbReference type="PROSITE" id="PS50097"/>
    </source>
</evidence>
<dbReference type="PROSITE" id="PS50144">
    <property type="entry name" value="MATH"/>
    <property type="match status" value="1"/>
</dbReference>
<evidence type="ECO:0000313" key="3">
    <source>
        <dbReference type="Proteomes" id="UP000887572"/>
    </source>
</evidence>
<name>A0A914GT95_GLORO</name>
<organism evidence="3 4">
    <name type="scientific">Globodera rostochiensis</name>
    <name type="common">Golden nematode worm</name>
    <name type="synonym">Heterodera rostochiensis</name>
    <dbReference type="NCBI Taxonomy" id="31243"/>
    <lineage>
        <taxon>Eukaryota</taxon>
        <taxon>Metazoa</taxon>
        <taxon>Ecdysozoa</taxon>
        <taxon>Nematoda</taxon>
        <taxon>Chromadorea</taxon>
        <taxon>Rhabditida</taxon>
        <taxon>Tylenchina</taxon>
        <taxon>Tylenchomorpha</taxon>
        <taxon>Tylenchoidea</taxon>
        <taxon>Heteroderidae</taxon>
        <taxon>Heteroderinae</taxon>
        <taxon>Globodera</taxon>
    </lineage>
</organism>
<feature type="domain" description="MATH" evidence="2">
    <location>
        <begin position="85"/>
        <end position="198"/>
    </location>
</feature>
<dbReference type="PANTHER" id="PTHR22744:SF14">
    <property type="entry name" value="BTB DOMAIN-CONTAINING PROTEIN-RELATED"/>
    <property type="match status" value="1"/>
</dbReference>
<dbReference type="InterPro" id="IPR000210">
    <property type="entry name" value="BTB/POZ_dom"/>
</dbReference>
<accession>A0A914GT95</accession>
<dbReference type="AlphaFoldDB" id="A0A914GT95"/>
<reference evidence="4" key="1">
    <citation type="submission" date="2022-11" db="UniProtKB">
        <authorList>
            <consortium name="WormBaseParasite"/>
        </authorList>
    </citation>
    <scope>IDENTIFICATION</scope>
</reference>
<feature type="domain" description="BTB" evidence="1">
    <location>
        <begin position="211"/>
        <end position="279"/>
    </location>
</feature>
<evidence type="ECO:0000259" key="2">
    <source>
        <dbReference type="PROSITE" id="PS50144"/>
    </source>
</evidence>
<dbReference type="InterPro" id="IPR002083">
    <property type="entry name" value="MATH/TRAF_dom"/>
</dbReference>
<dbReference type="InterPro" id="IPR008974">
    <property type="entry name" value="TRAF-like"/>
</dbReference>
<protein>
    <submittedName>
        <fullName evidence="4">BTB domain-containing protein</fullName>
    </submittedName>
</protein>
<dbReference type="WBParaSite" id="Gr19_v10_g10195.t1">
    <property type="protein sequence ID" value="Gr19_v10_g10195.t1"/>
    <property type="gene ID" value="Gr19_v10_g10195"/>
</dbReference>
<dbReference type="Gene3D" id="2.60.210.10">
    <property type="entry name" value="Apoptosis, Tumor Necrosis Factor Receptor Associated Protein 2, Chain A"/>
    <property type="match status" value="1"/>
</dbReference>
<dbReference type="SMART" id="SM00225">
    <property type="entry name" value="BTB"/>
    <property type="match status" value="1"/>
</dbReference>
<dbReference type="PANTHER" id="PTHR22744">
    <property type="entry name" value="HELIX LOOP HELIX PROTEIN 21-RELATED"/>
    <property type="match status" value="1"/>
</dbReference>
<dbReference type="Gene3D" id="3.30.710.10">
    <property type="entry name" value="Potassium Channel Kv1.1, Chain A"/>
    <property type="match status" value="1"/>
</dbReference>
<dbReference type="Proteomes" id="UP000887572">
    <property type="component" value="Unplaced"/>
</dbReference>
<dbReference type="Pfam" id="PF00651">
    <property type="entry name" value="BTB"/>
    <property type="match status" value="1"/>
</dbReference>